<evidence type="ECO:0000313" key="3">
    <source>
        <dbReference type="Proteomes" id="UP000246278"/>
    </source>
</evidence>
<evidence type="ECO:0000313" key="2">
    <source>
        <dbReference type="EMBL" id="PWW81635.1"/>
    </source>
</evidence>
<reference evidence="3" key="1">
    <citation type="submission" date="2017-10" db="EMBL/GenBank/DDBJ databases">
        <authorList>
            <person name="Gaisin V.A."/>
            <person name="Rysina M.S."/>
            <person name="Grouzdev D.S."/>
        </authorList>
    </citation>
    <scope>NUCLEOTIDE SEQUENCE [LARGE SCALE GENOMIC DNA]</scope>
    <source>
        <strain evidence="3">V1</strain>
    </source>
</reference>
<proteinExistence type="predicted"/>
<organism evidence="2 3">
    <name type="scientific">Prosthecochloris marina</name>
    <dbReference type="NCBI Taxonomy" id="2017681"/>
    <lineage>
        <taxon>Bacteria</taxon>
        <taxon>Pseudomonadati</taxon>
        <taxon>Chlorobiota</taxon>
        <taxon>Chlorobiia</taxon>
        <taxon>Chlorobiales</taxon>
        <taxon>Chlorobiaceae</taxon>
        <taxon>Prosthecochloris</taxon>
    </lineage>
</organism>
<dbReference type="RefSeq" id="WP_110023754.1">
    <property type="nucleotide sequence ID" value="NZ_PDNZ01000006.1"/>
</dbReference>
<comment type="caution">
    <text evidence="2">The sequence shown here is derived from an EMBL/GenBank/DDBJ whole genome shotgun (WGS) entry which is preliminary data.</text>
</comment>
<dbReference type="Gene3D" id="3.40.630.30">
    <property type="match status" value="1"/>
</dbReference>
<dbReference type="AlphaFoldDB" id="A0A317T528"/>
<evidence type="ECO:0000259" key="1">
    <source>
        <dbReference type="PROSITE" id="PS51186"/>
    </source>
</evidence>
<dbReference type="OrthoDB" id="9813917at2"/>
<dbReference type="InterPro" id="IPR000182">
    <property type="entry name" value="GNAT_dom"/>
</dbReference>
<dbReference type="GO" id="GO:0016747">
    <property type="term" value="F:acyltransferase activity, transferring groups other than amino-acyl groups"/>
    <property type="evidence" value="ECO:0007669"/>
    <property type="project" value="InterPro"/>
</dbReference>
<dbReference type="Pfam" id="PF13508">
    <property type="entry name" value="Acetyltransf_7"/>
    <property type="match status" value="1"/>
</dbReference>
<name>A0A317T528_9CHLB</name>
<dbReference type="PROSITE" id="PS51186">
    <property type="entry name" value="GNAT"/>
    <property type="match status" value="1"/>
</dbReference>
<sequence>MMVIEKAVGPDAELLRSAAVSAFLDDKRYRPAARGFEGPPGHDSIEAHTRWIDMHDYFKCVVDGIIVGGCIVRSHTDYCELFGIFLHESCMGKGIGSTLLHEVMKLYPKDTQWLLETPDYAVRNHRFYERNGFIRAGKSKPDPGSGYGFITYRYKRDSNCH</sequence>
<dbReference type="Proteomes" id="UP000246278">
    <property type="component" value="Unassembled WGS sequence"/>
</dbReference>
<dbReference type="InterPro" id="IPR016181">
    <property type="entry name" value="Acyl_CoA_acyltransferase"/>
</dbReference>
<feature type="domain" description="N-acetyltransferase" evidence="1">
    <location>
        <begin position="13"/>
        <end position="157"/>
    </location>
</feature>
<accession>A0A317T528</accession>
<dbReference type="CDD" id="cd04301">
    <property type="entry name" value="NAT_SF"/>
    <property type="match status" value="1"/>
</dbReference>
<dbReference type="EMBL" id="PDNZ01000006">
    <property type="protein sequence ID" value="PWW81635.1"/>
    <property type="molecule type" value="Genomic_DNA"/>
</dbReference>
<gene>
    <name evidence="2" type="ORF">CR164_09515</name>
</gene>
<keyword evidence="3" id="KW-1185">Reference proteome</keyword>
<protein>
    <recommendedName>
        <fullName evidence="1">N-acetyltransferase domain-containing protein</fullName>
    </recommendedName>
</protein>
<dbReference type="SUPFAM" id="SSF55729">
    <property type="entry name" value="Acyl-CoA N-acyltransferases (Nat)"/>
    <property type="match status" value="1"/>
</dbReference>